<feature type="transmembrane region" description="Helical" evidence="11">
    <location>
        <begin position="499"/>
        <end position="520"/>
    </location>
</feature>
<feature type="region of interest" description="Disordered" evidence="10">
    <location>
        <begin position="346"/>
        <end position="368"/>
    </location>
</feature>
<dbReference type="AlphaFoldDB" id="A0A0R3S853"/>
<keyword evidence="16" id="KW-1185">Reference proteome</keyword>
<reference evidence="13 15" key="2">
    <citation type="submission" date="2018-11" db="EMBL/GenBank/DDBJ databases">
        <authorList>
            <consortium name="Pathogen Informatics"/>
        </authorList>
    </citation>
    <scope>NUCLEOTIDE SEQUENCE [LARGE SCALE GENOMIC DNA]</scope>
</reference>
<evidence type="ECO:0000256" key="5">
    <source>
        <dbReference type="ARBA" id="ARBA00023065"/>
    </source>
</evidence>
<evidence type="ECO:0000313" key="15">
    <source>
        <dbReference type="Proteomes" id="UP000274504"/>
    </source>
</evidence>
<dbReference type="Proteomes" id="UP000274504">
    <property type="component" value="Unassembled WGS sequence"/>
</dbReference>
<comment type="subcellular location">
    <subcellularLocation>
        <location evidence="1">Membrane</location>
        <topology evidence="1">Multi-pass membrane protein</topology>
    </subcellularLocation>
</comment>
<dbReference type="EMBL" id="CABIJS010000719">
    <property type="protein sequence ID" value="VUZ57459.1"/>
    <property type="molecule type" value="Genomic_DNA"/>
</dbReference>
<evidence type="ECO:0000256" key="2">
    <source>
        <dbReference type="ARBA" id="ARBA00022448"/>
    </source>
</evidence>
<dbReference type="GO" id="GO:0030322">
    <property type="term" value="P:stabilization of membrane potential"/>
    <property type="evidence" value="ECO:0007669"/>
    <property type="project" value="TreeGrafter"/>
</dbReference>
<evidence type="ECO:0000256" key="4">
    <source>
        <dbReference type="ARBA" id="ARBA00022989"/>
    </source>
</evidence>
<keyword evidence="9" id="KW-0175">Coiled coil</keyword>
<dbReference type="PANTHER" id="PTHR11003">
    <property type="entry name" value="POTASSIUM CHANNEL, SUBFAMILY K"/>
    <property type="match status" value="1"/>
</dbReference>
<evidence type="ECO:0000313" key="14">
    <source>
        <dbReference type="EMBL" id="VUZ57459.1"/>
    </source>
</evidence>
<dbReference type="STRING" id="6216.A0A0R3S853"/>
<dbReference type="InterPro" id="IPR003280">
    <property type="entry name" value="2pore_dom_K_chnl"/>
</dbReference>
<feature type="compositionally biased region" description="Low complexity" evidence="10">
    <location>
        <begin position="348"/>
        <end position="357"/>
    </location>
</feature>
<feature type="transmembrane region" description="Helical" evidence="11">
    <location>
        <begin position="305"/>
        <end position="327"/>
    </location>
</feature>
<dbReference type="InterPro" id="IPR013099">
    <property type="entry name" value="K_chnl_dom"/>
</dbReference>
<keyword evidence="5 8" id="KW-0406">Ion transport</keyword>
<evidence type="ECO:0000313" key="17">
    <source>
        <dbReference type="WBParaSite" id="HDID_0000029201-mRNA-1"/>
    </source>
</evidence>
<feature type="transmembrane region" description="Helical" evidence="11">
    <location>
        <begin position="38"/>
        <end position="63"/>
    </location>
</feature>
<dbReference type="Gene3D" id="1.10.287.70">
    <property type="match status" value="1"/>
</dbReference>
<keyword evidence="6 11" id="KW-0472">Membrane</keyword>
<dbReference type="PANTHER" id="PTHR11003:SF334">
    <property type="entry name" value="FI03418P"/>
    <property type="match status" value="1"/>
</dbReference>
<keyword evidence="3 8" id="KW-0812">Transmembrane</keyword>
<evidence type="ECO:0000256" key="1">
    <source>
        <dbReference type="ARBA" id="ARBA00004141"/>
    </source>
</evidence>
<feature type="domain" description="Potassium channel" evidence="12">
    <location>
        <begin position="444"/>
        <end position="520"/>
    </location>
</feature>
<name>A0A0R3S853_HYMDI</name>
<sequence length="549" mass="62512">MGCKCCCSAKTQDTDTENDSDHEVSSQRPLKYRCLRKVLAITFSQLGLFVLIALYLFMGAYLFNYLERGPHQKRLNESLHDLQNSFDDLSDTTSRVKRSLEGDILLKARYIGYRCINFQIEALQREIERLQQIINHEHLVARKAEISRLRQEINDLISIGETELLNEVLDQSFKINLPNQIKIYQEILKPGRSIGANADPIYQKKLHHFVVKIYEAIKAGWVIPSLEEGGNEETAETTSNFEMGKFNSRSGDHYLKAEEAALNNRTPRTDPWTKSGSLFYVITVITTIGYGEVVPVTKYGRLVTIFYGLFGIPMMLLFLANLGSLMADMFRILYKRLCCCFITKRKPSSSTPTLSTSNQRSPNLSNPEKLCTGSSALLIRSNPGRSHKKSALQELVNRTAAPLPGVSESIFITLAGSHSIFARAIRARRESRNVQVPLWVIFILFTLYLILGGMIFAYWEKWTFLNAMYFVFVTVSTIGFGDILPGLNDDHPTHRLYKYIFSNFYLLLGLAMVAMCFDLMQLELKRRSKKLARKIGLVSRQSFPNKNTP</sequence>
<evidence type="ECO:0000256" key="10">
    <source>
        <dbReference type="SAM" id="MobiDB-lite"/>
    </source>
</evidence>
<dbReference type="GO" id="GO:0022841">
    <property type="term" value="F:potassium ion leak channel activity"/>
    <property type="evidence" value="ECO:0007669"/>
    <property type="project" value="TreeGrafter"/>
</dbReference>
<dbReference type="GO" id="GO:0015271">
    <property type="term" value="F:outward rectifier potassium channel activity"/>
    <property type="evidence" value="ECO:0007669"/>
    <property type="project" value="TreeGrafter"/>
</dbReference>
<keyword evidence="2 8" id="KW-0813">Transport</keyword>
<comment type="similarity">
    <text evidence="8">Belongs to the two pore domain potassium channel (TC 1.A.1.8) family.</text>
</comment>
<dbReference type="Proteomes" id="UP000321570">
    <property type="component" value="Unassembled WGS sequence"/>
</dbReference>
<evidence type="ECO:0000313" key="16">
    <source>
        <dbReference type="Proteomes" id="UP000321570"/>
    </source>
</evidence>
<dbReference type="OrthoDB" id="297496at2759"/>
<dbReference type="WBParaSite" id="HDID_0000029201-mRNA-1">
    <property type="protein sequence ID" value="HDID_0000029201-mRNA-1"/>
    <property type="gene ID" value="HDID_0000029201"/>
</dbReference>
<evidence type="ECO:0000256" key="11">
    <source>
        <dbReference type="SAM" id="Phobius"/>
    </source>
</evidence>
<reference evidence="14 16" key="3">
    <citation type="submission" date="2019-07" db="EMBL/GenBank/DDBJ databases">
        <authorList>
            <person name="Jastrzebski P J."/>
            <person name="Paukszto L."/>
            <person name="Jastrzebski P J."/>
        </authorList>
    </citation>
    <scope>NUCLEOTIDE SEQUENCE [LARGE SCALE GENOMIC DNA]</scope>
    <source>
        <strain evidence="14 16">WMS-il1</strain>
    </source>
</reference>
<reference evidence="17" key="1">
    <citation type="submission" date="2016-04" db="UniProtKB">
        <authorList>
            <consortium name="WormBaseParasite"/>
        </authorList>
    </citation>
    <scope>IDENTIFICATION</scope>
</reference>
<feature type="domain" description="Potassium channel" evidence="12">
    <location>
        <begin position="271"/>
        <end position="326"/>
    </location>
</feature>
<evidence type="ECO:0000256" key="9">
    <source>
        <dbReference type="SAM" id="Coils"/>
    </source>
</evidence>
<evidence type="ECO:0000256" key="3">
    <source>
        <dbReference type="ARBA" id="ARBA00022692"/>
    </source>
</evidence>
<feature type="coiled-coil region" evidence="9">
    <location>
        <begin position="113"/>
        <end position="140"/>
    </location>
</feature>
<dbReference type="PRINTS" id="PR01333">
    <property type="entry name" value="2POREKCHANEL"/>
</dbReference>
<dbReference type="GO" id="GO:0005886">
    <property type="term" value="C:plasma membrane"/>
    <property type="evidence" value="ECO:0007669"/>
    <property type="project" value="TreeGrafter"/>
</dbReference>
<dbReference type="Pfam" id="PF07885">
    <property type="entry name" value="Ion_trans_2"/>
    <property type="match status" value="2"/>
</dbReference>
<keyword evidence="4 11" id="KW-1133">Transmembrane helix</keyword>
<dbReference type="EMBL" id="UYSG01000036">
    <property type="protein sequence ID" value="VDL14602.1"/>
    <property type="molecule type" value="Genomic_DNA"/>
</dbReference>
<organism evidence="17">
    <name type="scientific">Hymenolepis diminuta</name>
    <name type="common">Rat tapeworm</name>
    <dbReference type="NCBI Taxonomy" id="6216"/>
    <lineage>
        <taxon>Eukaryota</taxon>
        <taxon>Metazoa</taxon>
        <taxon>Spiralia</taxon>
        <taxon>Lophotrochozoa</taxon>
        <taxon>Platyhelminthes</taxon>
        <taxon>Cestoda</taxon>
        <taxon>Eucestoda</taxon>
        <taxon>Cyclophyllidea</taxon>
        <taxon>Hymenolepididae</taxon>
        <taxon>Hymenolepis</taxon>
    </lineage>
</organism>
<evidence type="ECO:0000256" key="7">
    <source>
        <dbReference type="ARBA" id="ARBA00023303"/>
    </source>
</evidence>
<proteinExistence type="inferred from homology"/>
<protein>
    <submittedName>
        <fullName evidence="17">Ion_trans_2 domain-containing protein</fullName>
    </submittedName>
</protein>
<accession>A0A0R3S853</accession>
<evidence type="ECO:0000256" key="8">
    <source>
        <dbReference type="RuleBase" id="RU003857"/>
    </source>
</evidence>
<keyword evidence="7 8" id="KW-0407">Ion channel</keyword>
<feature type="transmembrane region" description="Helical" evidence="11">
    <location>
        <begin position="436"/>
        <end position="459"/>
    </location>
</feature>
<evidence type="ECO:0000313" key="13">
    <source>
        <dbReference type="EMBL" id="VDL14602.1"/>
    </source>
</evidence>
<evidence type="ECO:0000256" key="6">
    <source>
        <dbReference type="ARBA" id="ARBA00023136"/>
    </source>
</evidence>
<gene>
    <name evidence="13" type="ORF">HDID_LOCUS293</name>
    <name evidence="14" type="ORF">WMSIL1_LOCUS15162</name>
</gene>
<evidence type="ECO:0000259" key="12">
    <source>
        <dbReference type="Pfam" id="PF07885"/>
    </source>
</evidence>
<dbReference type="SUPFAM" id="SSF81324">
    <property type="entry name" value="Voltage-gated potassium channels"/>
    <property type="match status" value="2"/>
</dbReference>